<dbReference type="PANTHER" id="PTHR47338">
    <property type="entry name" value="ZN(II)2CYS6 TRANSCRIPTION FACTOR (EUROFUNG)-RELATED"/>
    <property type="match status" value="1"/>
</dbReference>
<keyword evidence="6" id="KW-0274">FAD</keyword>
<comment type="cofactor">
    <cofactor evidence="1">
        <name>FAD</name>
        <dbReference type="ChEBI" id="CHEBI:57692"/>
    </cofactor>
</comment>
<evidence type="ECO:0000256" key="3">
    <source>
        <dbReference type="ARBA" id="ARBA00009347"/>
    </source>
</evidence>
<dbReference type="AlphaFoldDB" id="A0A2C5Z8I4"/>
<keyword evidence="5" id="KW-0479">Metal-binding</keyword>
<keyword evidence="8" id="KW-0804">Transcription</keyword>
<protein>
    <recommendedName>
        <fullName evidence="15">Zn(2)-C6 fungal-type domain-containing protein</fullName>
    </recommendedName>
</protein>
<evidence type="ECO:0000256" key="1">
    <source>
        <dbReference type="ARBA" id="ARBA00001974"/>
    </source>
</evidence>
<proteinExistence type="inferred from homology"/>
<dbReference type="STRING" id="2004952.A0A2C5Z8I4"/>
<reference evidence="13 14" key="1">
    <citation type="submission" date="2017-06" db="EMBL/GenBank/DDBJ databases">
        <title>Ant-infecting Ophiocordyceps genomes reveal a high diversity of potential behavioral manipulation genes and a possible major role for enterotoxins.</title>
        <authorList>
            <person name="De Bekker C."/>
            <person name="Evans H.C."/>
            <person name="Brachmann A."/>
            <person name="Hughes D.P."/>
        </authorList>
    </citation>
    <scope>NUCLEOTIDE SEQUENCE [LARGE SCALE GENOMIC DNA]</scope>
    <source>
        <strain evidence="13 14">Map16</strain>
    </source>
</reference>
<feature type="region of interest" description="Disordered" evidence="10">
    <location>
        <begin position="704"/>
        <end position="731"/>
    </location>
</feature>
<feature type="compositionally biased region" description="Polar residues" evidence="10">
    <location>
        <begin position="1"/>
        <end position="16"/>
    </location>
</feature>
<comment type="subcellular location">
    <subcellularLocation>
        <location evidence="2">Nucleus</location>
    </subcellularLocation>
</comment>
<feature type="region of interest" description="Disordered" evidence="10">
    <location>
        <begin position="1"/>
        <end position="30"/>
    </location>
</feature>
<dbReference type="GO" id="GO:0016627">
    <property type="term" value="F:oxidoreductase activity, acting on the CH-CH group of donors"/>
    <property type="evidence" value="ECO:0007669"/>
    <property type="project" value="InterPro"/>
</dbReference>
<dbReference type="GO" id="GO:0000981">
    <property type="term" value="F:DNA-binding transcription factor activity, RNA polymerase II-specific"/>
    <property type="evidence" value="ECO:0007669"/>
    <property type="project" value="InterPro"/>
</dbReference>
<dbReference type="GO" id="GO:0005634">
    <property type="term" value="C:nucleus"/>
    <property type="evidence" value="ECO:0007669"/>
    <property type="project" value="UniProtKB-SubCell"/>
</dbReference>
<dbReference type="PROSITE" id="PS00463">
    <property type="entry name" value="ZN2_CY6_FUNGAL_1"/>
    <property type="match status" value="1"/>
</dbReference>
<dbReference type="EMBL" id="NJES01000123">
    <property type="protein sequence ID" value="PHH77337.1"/>
    <property type="molecule type" value="Genomic_DNA"/>
</dbReference>
<dbReference type="InterPro" id="IPR007219">
    <property type="entry name" value="XnlR_reg_dom"/>
</dbReference>
<evidence type="ECO:0000313" key="14">
    <source>
        <dbReference type="Proteomes" id="UP000226431"/>
    </source>
</evidence>
<dbReference type="InterPro" id="IPR001138">
    <property type="entry name" value="Zn2Cys6_DnaBD"/>
</dbReference>
<dbReference type="Pfam" id="PF00173">
    <property type="entry name" value="Cyt-b5"/>
    <property type="match status" value="1"/>
</dbReference>
<dbReference type="CDD" id="cd12148">
    <property type="entry name" value="fungal_TF_MHR"/>
    <property type="match status" value="1"/>
</dbReference>
<evidence type="ECO:0000256" key="10">
    <source>
        <dbReference type="SAM" id="MobiDB-lite"/>
    </source>
</evidence>
<dbReference type="Pfam" id="PF00441">
    <property type="entry name" value="Acyl-CoA_dh_1"/>
    <property type="match status" value="1"/>
</dbReference>
<accession>A0A2C5Z8I4</accession>
<dbReference type="InterPro" id="IPR036250">
    <property type="entry name" value="AcylCo_DH-like_C"/>
</dbReference>
<dbReference type="SUPFAM" id="SSF56645">
    <property type="entry name" value="Acyl-CoA dehydrogenase NM domain-like"/>
    <property type="match status" value="1"/>
</dbReference>
<evidence type="ECO:0000256" key="9">
    <source>
        <dbReference type="ARBA" id="ARBA00023242"/>
    </source>
</evidence>
<dbReference type="CDD" id="cd00067">
    <property type="entry name" value="GAL4"/>
    <property type="match status" value="1"/>
</dbReference>
<dbReference type="OrthoDB" id="5376052at2759"/>
<feature type="domain" description="Cytochrome b5 heme-binding" evidence="12">
    <location>
        <begin position="720"/>
        <end position="798"/>
    </location>
</feature>
<feature type="compositionally biased region" description="Polar residues" evidence="10">
    <location>
        <begin position="705"/>
        <end position="715"/>
    </location>
</feature>
<organism evidence="13 14">
    <name type="scientific">Ophiocordyceps camponoti-rufipedis</name>
    <dbReference type="NCBI Taxonomy" id="2004952"/>
    <lineage>
        <taxon>Eukaryota</taxon>
        <taxon>Fungi</taxon>
        <taxon>Dikarya</taxon>
        <taxon>Ascomycota</taxon>
        <taxon>Pezizomycotina</taxon>
        <taxon>Sordariomycetes</taxon>
        <taxon>Hypocreomycetidae</taxon>
        <taxon>Hypocreales</taxon>
        <taxon>Ophiocordycipitaceae</taxon>
        <taxon>Ophiocordyceps</taxon>
    </lineage>
</organism>
<dbReference type="PROSITE" id="PS50048">
    <property type="entry name" value="ZN2_CY6_FUNGAL_2"/>
    <property type="match status" value="1"/>
</dbReference>
<dbReference type="Gene3D" id="4.10.240.10">
    <property type="entry name" value="Zn(2)-C6 fungal-type DNA-binding domain"/>
    <property type="match status" value="1"/>
</dbReference>
<dbReference type="SUPFAM" id="SSF47203">
    <property type="entry name" value="Acyl-CoA dehydrogenase C-terminal domain-like"/>
    <property type="match status" value="1"/>
</dbReference>
<evidence type="ECO:0000256" key="6">
    <source>
        <dbReference type="ARBA" id="ARBA00022827"/>
    </source>
</evidence>
<dbReference type="InterPro" id="IPR036864">
    <property type="entry name" value="Zn2-C6_fun-type_DNA-bd_sf"/>
</dbReference>
<evidence type="ECO:0000256" key="5">
    <source>
        <dbReference type="ARBA" id="ARBA00022723"/>
    </source>
</evidence>
<dbReference type="InterPro" id="IPR013786">
    <property type="entry name" value="AcylCoA_DH/ox_N"/>
</dbReference>
<dbReference type="SMART" id="SM01117">
    <property type="entry name" value="Cyt-b5"/>
    <property type="match status" value="1"/>
</dbReference>
<evidence type="ECO:0000259" key="11">
    <source>
        <dbReference type="PROSITE" id="PS50048"/>
    </source>
</evidence>
<evidence type="ECO:0000256" key="8">
    <source>
        <dbReference type="ARBA" id="ARBA00023163"/>
    </source>
</evidence>
<dbReference type="InterPro" id="IPR050815">
    <property type="entry name" value="TF_fung"/>
</dbReference>
<keyword evidence="14" id="KW-1185">Reference proteome</keyword>
<comment type="similarity">
    <text evidence="3">Belongs to the acyl-CoA dehydrogenase family.</text>
</comment>
<dbReference type="PROSITE" id="PS50255">
    <property type="entry name" value="CYTOCHROME_B5_2"/>
    <property type="match status" value="1"/>
</dbReference>
<dbReference type="InterPro" id="IPR009100">
    <property type="entry name" value="AcylCoA_DH/oxidase_NM_dom_sf"/>
</dbReference>
<dbReference type="Proteomes" id="UP000226431">
    <property type="component" value="Unassembled WGS sequence"/>
</dbReference>
<dbReference type="Pfam" id="PF04082">
    <property type="entry name" value="Fungal_trans"/>
    <property type="match status" value="1"/>
</dbReference>
<dbReference type="InterPro" id="IPR001199">
    <property type="entry name" value="Cyt_B5-like_heme/steroid-bd"/>
</dbReference>
<dbReference type="Gene3D" id="3.10.120.10">
    <property type="entry name" value="Cytochrome b5-like heme/steroid binding domain"/>
    <property type="match status" value="1"/>
</dbReference>
<evidence type="ECO:0008006" key="15">
    <source>
        <dbReference type="Google" id="ProtNLM"/>
    </source>
</evidence>
<dbReference type="GO" id="GO:0050660">
    <property type="term" value="F:flavin adenine dinucleotide binding"/>
    <property type="evidence" value="ECO:0007669"/>
    <property type="project" value="InterPro"/>
</dbReference>
<dbReference type="GO" id="GO:0006351">
    <property type="term" value="P:DNA-templated transcription"/>
    <property type="evidence" value="ECO:0007669"/>
    <property type="project" value="InterPro"/>
</dbReference>
<dbReference type="Gene3D" id="1.20.140.10">
    <property type="entry name" value="Butyryl-CoA Dehydrogenase, subunit A, domain 3"/>
    <property type="match status" value="1"/>
</dbReference>
<name>A0A2C5Z8I4_9HYPO</name>
<dbReference type="GO" id="GO:0008270">
    <property type="term" value="F:zinc ion binding"/>
    <property type="evidence" value="ECO:0007669"/>
    <property type="project" value="InterPro"/>
</dbReference>
<evidence type="ECO:0000256" key="2">
    <source>
        <dbReference type="ARBA" id="ARBA00004123"/>
    </source>
</evidence>
<dbReference type="InterPro" id="IPR009075">
    <property type="entry name" value="AcylCo_DH/oxidase_C"/>
</dbReference>
<gene>
    <name evidence="13" type="ORF">CDD80_708</name>
</gene>
<dbReference type="GO" id="GO:0003677">
    <property type="term" value="F:DNA binding"/>
    <property type="evidence" value="ECO:0007669"/>
    <property type="project" value="InterPro"/>
</dbReference>
<keyword evidence="4" id="KW-0285">Flavoprotein</keyword>
<comment type="caution">
    <text evidence="13">The sequence shown here is derived from an EMBL/GenBank/DDBJ whole genome shotgun (WGS) entry which is preliminary data.</text>
</comment>
<dbReference type="SMART" id="SM00066">
    <property type="entry name" value="GAL4"/>
    <property type="match status" value="1"/>
</dbReference>
<dbReference type="SUPFAM" id="SSF55856">
    <property type="entry name" value="Cytochrome b5-like heme/steroid binding domain"/>
    <property type="match status" value="1"/>
</dbReference>
<dbReference type="Pfam" id="PF00172">
    <property type="entry name" value="Zn_clus"/>
    <property type="match status" value="1"/>
</dbReference>
<evidence type="ECO:0000256" key="4">
    <source>
        <dbReference type="ARBA" id="ARBA00022630"/>
    </source>
</evidence>
<keyword evidence="7" id="KW-0805">Transcription regulation</keyword>
<dbReference type="InterPro" id="IPR037069">
    <property type="entry name" value="AcylCoA_DH/ox_N_sf"/>
</dbReference>
<feature type="domain" description="Zn(2)-C6 fungal-type" evidence="11">
    <location>
        <begin position="38"/>
        <end position="68"/>
    </location>
</feature>
<dbReference type="PANTHER" id="PTHR47338:SF28">
    <property type="entry name" value="C6 TRANSCRIPTION FACTOR"/>
    <property type="match status" value="1"/>
</dbReference>
<evidence type="ECO:0000259" key="12">
    <source>
        <dbReference type="PROSITE" id="PS50255"/>
    </source>
</evidence>
<feature type="region of interest" description="Disordered" evidence="10">
    <location>
        <begin position="389"/>
        <end position="411"/>
    </location>
</feature>
<dbReference type="InterPro" id="IPR036400">
    <property type="entry name" value="Cyt_B5-like_heme/steroid_sf"/>
</dbReference>
<dbReference type="Pfam" id="PF02771">
    <property type="entry name" value="Acyl-CoA_dh_N"/>
    <property type="match status" value="1"/>
</dbReference>
<keyword evidence="9" id="KW-0539">Nucleus</keyword>
<sequence length="1195" mass="131173">MADEYSQPSGGSSGDESATHDAVPTGGKRKRVKHQKTSCELCKARKVKCDRAEPACSWCARHNRACVYLERQKPGSRIGFTLELESKVNRVDALLQTLWRRVEHHIANDHGHVSSGVGDLVTTTTTTATATAPSSSSSSTSSSSDLPPHDMVYSLVDLYFKHCNTWCPILDRKSTFATLLGSTSLTPPDRILLHAIVATTLRFLKDTRLSPEMRAHHHAISRQAVMLHAMEKLTITGLRALVILALDELGTDCEGPRAWNLLALLAMNVTRLRLESETRLYVQGLPPESWIDDEGRRRLCWMVYVLDRYATVATTTLDFILDDSRMRRVLPCSYDLFSRNVPVETSIPNGTVTKPENLGSFSYHCQVLRILSRVHAFLRLDAESLASNITTTSSSTPSSDSPSTPAATPSSTWRSTYRALDAALDNWLQSLPSEYSRISALCHSDPASRVANWFMLHSAYVTAVVRLHSSAAYPTTRTAALGSPSHYAMQRCLSAVQSLRDITQDVYDANGLDLVGPPFAFALWVAARLLVVHAATVGGPVDGKVDFFIDMLACVGEYWDVANSYASVLARVVRRGRQGEASFSAMRRTAYDLASLAASTRHSGLEQASARPASPAESDCIDVFDFFNYPRPNGSDPAPPGLLLQRPGEEVPASAAVPDPDADWLGSRTCFVLGLGTEFELWCDKHVSSGLLGTLGFGNELVRGPSTNPSANTTAKMPALPTLTRKQVRSERGPTSPEWCVVIDSTVYDVSDFADAHPGGAAVLRAFAGEDATDAFYGLHRREVLVKYRPSLAVATIGGEEVVEYDSSGISDVPYSEPSWLRDTQVPSPYYNESHHALQRALRKFVEAEIRPEATSCEESGAYISQTLINRMSELGILHMRLGPGPHLKGVDLMNGVLKGDDFDYFHDLIVGQELARVISRGFQDGNMAGMTISLTALLNFAQNEAVKKRVAKEIVTGVKKWITNGMFCDYFVTGVRTGSSLSVLLIPRGPGVETTAIKTSYSPAAGTALVTFDQVRVPVENLLGKEDKGVQVILSNFNHERWTMSCGSIRACRVVLEESLKWAHQRIVFGRRLIDQPVIRQKIAKMMALVEANQAWLEQITHQMCNMPYNQQARHLAGPIGLLKMSITRAAHEIADESVQIWGGRGLTRSGMGRNIEMFNRTYKFDAILGGAEEVLADLGVRQAMRSFPPHAKL</sequence>
<dbReference type="SUPFAM" id="SSF57701">
    <property type="entry name" value="Zn2/Cys6 DNA-binding domain"/>
    <property type="match status" value="1"/>
</dbReference>
<evidence type="ECO:0000313" key="13">
    <source>
        <dbReference type="EMBL" id="PHH77337.1"/>
    </source>
</evidence>
<evidence type="ECO:0000256" key="7">
    <source>
        <dbReference type="ARBA" id="ARBA00023015"/>
    </source>
</evidence>
<dbReference type="Gene3D" id="1.10.540.10">
    <property type="entry name" value="Acyl-CoA dehydrogenase/oxidase, N-terminal domain"/>
    <property type="match status" value="1"/>
</dbReference>